<dbReference type="GO" id="GO:0016607">
    <property type="term" value="C:nuclear speck"/>
    <property type="evidence" value="ECO:0007669"/>
    <property type="project" value="UniProtKB-SubCell"/>
</dbReference>
<keyword evidence="9" id="KW-0507">mRNA processing</keyword>
<feature type="region of interest" description="Disordered" evidence="26">
    <location>
        <begin position="657"/>
        <end position="718"/>
    </location>
</feature>
<comment type="cofactor">
    <cofactor evidence="2">
        <name>Mg(2+)</name>
        <dbReference type="ChEBI" id="CHEBI:18420"/>
    </cofactor>
</comment>
<evidence type="ECO:0000313" key="28">
    <source>
        <dbReference type="EMBL" id="KAG9346230.1"/>
    </source>
</evidence>
<dbReference type="Pfam" id="PF12874">
    <property type="entry name" value="zf-met"/>
    <property type="match status" value="1"/>
</dbReference>
<comment type="subcellular location">
    <subcellularLocation>
        <location evidence="3">Nucleus speckle</location>
    </subcellularLocation>
    <subcellularLocation>
        <location evidence="4">Nucleus</location>
        <location evidence="4">Nucleolus</location>
    </subcellularLocation>
</comment>
<dbReference type="InterPro" id="IPR034388">
    <property type="entry name" value="Star-PAP_RRM"/>
</dbReference>
<dbReference type="InterPro" id="IPR000504">
    <property type="entry name" value="RRM_dom"/>
</dbReference>
<evidence type="ECO:0000256" key="18">
    <source>
        <dbReference type="ARBA" id="ARBA00022884"/>
    </source>
</evidence>
<comment type="catalytic activity">
    <reaction evidence="24">
        <text>RNA(n) + UTP = RNA(n)-3'-uridine ribonucleotide + diphosphate</text>
        <dbReference type="Rhea" id="RHEA:14785"/>
        <dbReference type="Rhea" id="RHEA-COMP:14527"/>
        <dbReference type="Rhea" id="RHEA-COMP:17348"/>
        <dbReference type="ChEBI" id="CHEBI:33019"/>
        <dbReference type="ChEBI" id="CHEBI:46398"/>
        <dbReference type="ChEBI" id="CHEBI:140395"/>
        <dbReference type="ChEBI" id="CHEBI:173116"/>
        <dbReference type="EC" id="2.7.7.52"/>
    </reaction>
</comment>
<dbReference type="GO" id="GO:0050265">
    <property type="term" value="F:RNA uridylyltransferase activity"/>
    <property type="evidence" value="ECO:0007669"/>
    <property type="project" value="UniProtKB-EC"/>
</dbReference>
<gene>
    <name evidence="28" type="ORF">JZ751_008055</name>
</gene>
<evidence type="ECO:0000256" key="13">
    <source>
        <dbReference type="ARBA" id="ARBA00022741"/>
    </source>
</evidence>
<evidence type="ECO:0000256" key="11">
    <source>
        <dbReference type="ARBA" id="ARBA00022695"/>
    </source>
</evidence>
<evidence type="ECO:0000256" key="20">
    <source>
        <dbReference type="ARBA" id="ARBA00023242"/>
    </source>
</evidence>
<keyword evidence="12" id="KW-0479">Metal-binding</keyword>
<dbReference type="EMBL" id="JAFBMS010000016">
    <property type="protein sequence ID" value="KAG9346230.1"/>
    <property type="molecule type" value="Genomic_DNA"/>
</dbReference>
<feature type="region of interest" description="Disordered" evidence="26">
    <location>
        <begin position="459"/>
        <end position="480"/>
    </location>
</feature>
<feature type="compositionally biased region" description="Polar residues" evidence="26">
    <location>
        <begin position="657"/>
        <end position="680"/>
    </location>
</feature>
<comment type="caution">
    <text evidence="28">The sequence shown here is derived from an EMBL/GenBank/DDBJ whole genome shotgun (WGS) entry which is preliminary data.</text>
</comment>
<comment type="catalytic activity">
    <reaction evidence="23">
        <text>RNA(n) + ATP = RNA(n)-3'-adenine ribonucleotide + diphosphate</text>
        <dbReference type="Rhea" id="RHEA:11332"/>
        <dbReference type="Rhea" id="RHEA-COMP:14527"/>
        <dbReference type="Rhea" id="RHEA-COMP:17347"/>
        <dbReference type="ChEBI" id="CHEBI:30616"/>
        <dbReference type="ChEBI" id="CHEBI:33019"/>
        <dbReference type="ChEBI" id="CHEBI:140395"/>
        <dbReference type="ChEBI" id="CHEBI:173115"/>
        <dbReference type="EC" id="2.7.7.19"/>
    </reaction>
</comment>
<evidence type="ECO:0000256" key="12">
    <source>
        <dbReference type="ARBA" id="ARBA00022723"/>
    </source>
</evidence>
<dbReference type="GO" id="GO:1990817">
    <property type="term" value="F:poly(A) RNA polymerase activity"/>
    <property type="evidence" value="ECO:0007669"/>
    <property type="project" value="UniProtKB-EC"/>
</dbReference>
<evidence type="ECO:0000256" key="15">
    <source>
        <dbReference type="ARBA" id="ARBA00022833"/>
    </source>
</evidence>
<dbReference type="GO" id="GO:0008270">
    <property type="term" value="F:zinc ion binding"/>
    <property type="evidence" value="ECO:0007669"/>
    <property type="project" value="UniProtKB-KW"/>
</dbReference>
<dbReference type="Pfam" id="PF03828">
    <property type="entry name" value="PAP_assoc"/>
    <property type="match status" value="1"/>
</dbReference>
<dbReference type="CDD" id="cd12279">
    <property type="entry name" value="RRM_TUT1"/>
    <property type="match status" value="1"/>
</dbReference>
<dbReference type="Gene3D" id="3.30.160.60">
    <property type="entry name" value="Classic Zinc Finger"/>
    <property type="match status" value="1"/>
</dbReference>
<dbReference type="Gene3D" id="3.30.460.10">
    <property type="entry name" value="Beta Polymerase, domain 2"/>
    <property type="match status" value="1"/>
</dbReference>
<keyword evidence="13" id="KW-0547">Nucleotide-binding</keyword>
<keyword evidence="15" id="KW-0862">Zinc</keyword>
<dbReference type="SMART" id="SM00451">
    <property type="entry name" value="ZnF_U1"/>
    <property type="match status" value="1"/>
</dbReference>
<dbReference type="AlphaFoldDB" id="A0A8T2P398"/>
<evidence type="ECO:0000256" key="4">
    <source>
        <dbReference type="ARBA" id="ARBA00004604"/>
    </source>
</evidence>
<dbReference type="PROSITE" id="PS50102">
    <property type="entry name" value="RRM"/>
    <property type="match status" value="1"/>
</dbReference>
<dbReference type="GO" id="GO:0006397">
    <property type="term" value="P:mRNA processing"/>
    <property type="evidence" value="ECO:0007669"/>
    <property type="project" value="UniProtKB-KW"/>
</dbReference>
<dbReference type="Pfam" id="PF22600">
    <property type="entry name" value="MTPAP-like_central"/>
    <property type="match status" value="1"/>
</dbReference>
<dbReference type="OrthoDB" id="2274644at2759"/>
<dbReference type="InterPro" id="IPR035979">
    <property type="entry name" value="RBD_domain_sf"/>
</dbReference>
<evidence type="ECO:0000256" key="14">
    <source>
        <dbReference type="ARBA" id="ARBA00022771"/>
    </source>
</evidence>
<keyword evidence="20" id="KW-0539">Nucleus</keyword>
<dbReference type="InterPro" id="IPR013087">
    <property type="entry name" value="Znf_C2H2_type"/>
</dbReference>
<accession>A0A8T2P398</accession>
<dbReference type="EC" id="2.7.7.19" evidence="6"/>
<evidence type="ECO:0000256" key="19">
    <source>
        <dbReference type="ARBA" id="ARBA00023211"/>
    </source>
</evidence>
<evidence type="ECO:0000256" key="16">
    <source>
        <dbReference type="ARBA" id="ARBA00022840"/>
    </source>
</evidence>
<evidence type="ECO:0000256" key="21">
    <source>
        <dbReference type="ARBA" id="ARBA00030790"/>
    </source>
</evidence>
<keyword evidence="11" id="KW-0548">Nucleotidyltransferase</keyword>
<organism evidence="28 29">
    <name type="scientific">Albula glossodonta</name>
    <name type="common">roundjaw bonefish</name>
    <dbReference type="NCBI Taxonomy" id="121402"/>
    <lineage>
        <taxon>Eukaryota</taxon>
        <taxon>Metazoa</taxon>
        <taxon>Chordata</taxon>
        <taxon>Craniata</taxon>
        <taxon>Vertebrata</taxon>
        <taxon>Euteleostomi</taxon>
        <taxon>Actinopterygii</taxon>
        <taxon>Neopterygii</taxon>
        <taxon>Teleostei</taxon>
        <taxon>Albuliformes</taxon>
        <taxon>Albulidae</taxon>
        <taxon>Albula</taxon>
    </lineage>
</organism>
<dbReference type="SUPFAM" id="SSF81631">
    <property type="entry name" value="PAP/OAS1 substrate-binding domain"/>
    <property type="match status" value="1"/>
</dbReference>
<dbReference type="SMART" id="SM00360">
    <property type="entry name" value="RRM"/>
    <property type="match status" value="1"/>
</dbReference>
<dbReference type="SUPFAM" id="SSF54928">
    <property type="entry name" value="RNA-binding domain, RBD"/>
    <property type="match status" value="1"/>
</dbReference>
<dbReference type="SUPFAM" id="SSF81301">
    <property type="entry name" value="Nucleotidyltransferase"/>
    <property type="match status" value="1"/>
</dbReference>
<evidence type="ECO:0000256" key="7">
    <source>
        <dbReference type="ARBA" id="ARBA00012472"/>
    </source>
</evidence>
<reference evidence="28" key="1">
    <citation type="thesis" date="2021" institute="BYU ScholarsArchive" country="Provo, UT, USA">
        <title>Applications of and Algorithms for Genome Assembly and Genomic Analyses with an Emphasis on Marine Teleosts.</title>
        <authorList>
            <person name="Pickett B.D."/>
        </authorList>
    </citation>
    <scope>NUCLEOTIDE SEQUENCE</scope>
    <source>
        <strain evidence="28">HI-2016</strain>
    </source>
</reference>
<dbReference type="GO" id="GO:0005524">
    <property type="term" value="F:ATP binding"/>
    <property type="evidence" value="ECO:0007669"/>
    <property type="project" value="UniProtKB-KW"/>
</dbReference>
<evidence type="ECO:0000256" key="25">
    <source>
        <dbReference type="PROSITE-ProRule" id="PRU00176"/>
    </source>
</evidence>
<dbReference type="EC" id="2.7.7.52" evidence="7"/>
<dbReference type="GO" id="GO:0005730">
    <property type="term" value="C:nucleolus"/>
    <property type="evidence" value="ECO:0007669"/>
    <property type="project" value="UniProtKB-SubCell"/>
</dbReference>
<evidence type="ECO:0000256" key="9">
    <source>
        <dbReference type="ARBA" id="ARBA00022664"/>
    </source>
</evidence>
<keyword evidence="18 25" id="KW-0694">RNA-binding</keyword>
<feature type="compositionally biased region" description="Polar residues" evidence="26">
    <location>
        <begin position="695"/>
        <end position="708"/>
    </location>
</feature>
<evidence type="ECO:0000259" key="27">
    <source>
        <dbReference type="PROSITE" id="PS50102"/>
    </source>
</evidence>
<dbReference type="InterPro" id="IPR012677">
    <property type="entry name" value="Nucleotide-bd_a/b_plait_sf"/>
</dbReference>
<evidence type="ECO:0000256" key="22">
    <source>
        <dbReference type="ARBA" id="ARBA00033036"/>
    </source>
</evidence>
<dbReference type="Gene3D" id="1.10.1410.10">
    <property type="match status" value="1"/>
</dbReference>
<name>A0A8T2P398_9TELE</name>
<proteinExistence type="inferred from homology"/>
<dbReference type="InterPro" id="IPR003604">
    <property type="entry name" value="Matrin/U1-like-C_Znf_C2H2"/>
</dbReference>
<evidence type="ECO:0000256" key="23">
    <source>
        <dbReference type="ARBA" id="ARBA00048830"/>
    </source>
</evidence>
<evidence type="ECO:0000256" key="3">
    <source>
        <dbReference type="ARBA" id="ARBA00004324"/>
    </source>
</evidence>
<evidence type="ECO:0000256" key="2">
    <source>
        <dbReference type="ARBA" id="ARBA00001946"/>
    </source>
</evidence>
<dbReference type="PROSITE" id="PS00028">
    <property type="entry name" value="ZINC_FINGER_C2H2_1"/>
    <property type="match status" value="1"/>
</dbReference>
<dbReference type="Gene3D" id="3.30.70.330">
    <property type="match status" value="1"/>
</dbReference>
<evidence type="ECO:0000256" key="6">
    <source>
        <dbReference type="ARBA" id="ARBA00012388"/>
    </source>
</evidence>
<evidence type="ECO:0000313" key="29">
    <source>
        <dbReference type="Proteomes" id="UP000824540"/>
    </source>
</evidence>
<sequence length="833" mass="92535">MEMDNDVQSNSKGGFHCKLCDVHVPNRASLDDHLKGRKHKKLSSVRATRQAQEENSLFISGFARQTSQLQLADYFQQFGPVNEVIMDKEKGVYAIVEFSEKEGLQTALSHPHHILEGQKLRVKPREKKEFKYIPKKKQDPRSVQLSLEHLTQGLCQAASVNEQMLKVVESFQLSESEKKVRSLLVELLQEVFTEFFPECCILPFGSSVNTFDIHSCDLDLLLDLENTKTFQAQNKGSSEQAGEGQSEDARSEDSILSDIDLSTASPAEVLELVAAVLRKCVPGVHKVQVLGTARLPVVKFSHRELGLQGDITINNKLAVRNTRFLQLCSGLDARLRPLVYSIRYWAKQKQLAGNPFGGGPLLNNYALTLLVIFFLQNQDPPILLSVNQLKELACEEEECVIEGWDCTFPSQPIAVPPSKNTEDLCALLAGFFSFYAQFDFSGSVISLREGKSLPITGFLSKEAEEGEGTDEQTGDSRPKSVKLGPVNVLDPFELCHNVAGNLNERTQKAFRRECEEAAKYCRSLQYQRKSAKGKVWGLVRLFASRSAGAQGSGREAERELSICIPFKAARLPDTVCSQLHSAGGLFREPWFEKVCCAVVAVLKDVLKCSVAPSDGSEVRDRQEEVICVAVKDTATSAHMDATAGDVTLTDCIGPASKNGQRVQETNNNFKPEICTSSPTKEYNPEDTAHTRVKRPSSTGNGSQESPASKKQRLDSGSKHPTAQWHCLLWHKVWAGRRKVRRDLLKSLQGDSMPEGGSVELETQVTERIAQEHPGGEKLLEFTLEAEVLGVTENTRTVLKLTPGEDHLGLFQDFFHFLESFLPKMTEKLLEKLG</sequence>
<evidence type="ECO:0000256" key="17">
    <source>
        <dbReference type="ARBA" id="ARBA00022842"/>
    </source>
</evidence>
<protein>
    <recommendedName>
        <fullName evidence="8">Speckle targeted PIP5K1A-regulated poly(A) polymerase</fullName>
        <ecNumber evidence="6">2.7.7.19</ecNumber>
        <ecNumber evidence="7">2.7.7.52</ecNumber>
    </recommendedName>
    <alternativeName>
        <fullName evidence="21">RNA-binding motif protein 21</fullName>
    </alternativeName>
    <alternativeName>
        <fullName evidence="22">U6 snRNA-specific terminal uridylyltransferase 1</fullName>
    </alternativeName>
</protein>
<feature type="domain" description="RRM" evidence="27">
    <location>
        <begin position="55"/>
        <end position="127"/>
    </location>
</feature>
<dbReference type="PANTHER" id="PTHR12271:SF127">
    <property type="entry name" value="SPECKLE TARGETED PIP5K1A-REGULATED POLY(A) POLYMERASE"/>
    <property type="match status" value="1"/>
</dbReference>
<evidence type="ECO:0000256" key="26">
    <source>
        <dbReference type="SAM" id="MobiDB-lite"/>
    </source>
</evidence>
<dbReference type="Proteomes" id="UP000824540">
    <property type="component" value="Unassembled WGS sequence"/>
</dbReference>
<evidence type="ECO:0000256" key="5">
    <source>
        <dbReference type="ARBA" id="ARBA00008593"/>
    </source>
</evidence>
<keyword evidence="10" id="KW-0808">Transferase</keyword>
<dbReference type="InterPro" id="IPR002058">
    <property type="entry name" value="PAP_assoc"/>
</dbReference>
<dbReference type="Pfam" id="PF00076">
    <property type="entry name" value="RRM_1"/>
    <property type="match status" value="1"/>
</dbReference>
<dbReference type="GO" id="GO:0031123">
    <property type="term" value="P:RNA 3'-end processing"/>
    <property type="evidence" value="ECO:0007669"/>
    <property type="project" value="TreeGrafter"/>
</dbReference>
<keyword evidence="19" id="KW-0464">Manganese</keyword>
<evidence type="ECO:0000256" key="8">
    <source>
        <dbReference type="ARBA" id="ARBA00021679"/>
    </source>
</evidence>
<comment type="similarity">
    <text evidence="5">Belongs to the DNA polymerase type-B-like family.</text>
</comment>
<evidence type="ECO:0000256" key="24">
    <source>
        <dbReference type="ARBA" id="ARBA00049105"/>
    </source>
</evidence>
<evidence type="ECO:0000256" key="1">
    <source>
        <dbReference type="ARBA" id="ARBA00001936"/>
    </source>
</evidence>
<dbReference type="InterPro" id="IPR043519">
    <property type="entry name" value="NT_sf"/>
</dbReference>
<comment type="cofactor">
    <cofactor evidence="1">
        <name>Mn(2+)</name>
        <dbReference type="ChEBI" id="CHEBI:29035"/>
    </cofactor>
</comment>
<dbReference type="PANTHER" id="PTHR12271">
    <property type="entry name" value="POLY A POLYMERASE CID PAP -RELATED"/>
    <property type="match status" value="1"/>
</dbReference>
<dbReference type="InterPro" id="IPR054708">
    <property type="entry name" value="MTPAP-like_central"/>
</dbReference>
<dbReference type="FunFam" id="3.30.70.330:FF:000305">
    <property type="entry name" value="speckle targeted PIP5K1A-regulated poly(A) polymerase"/>
    <property type="match status" value="1"/>
</dbReference>
<evidence type="ECO:0000256" key="10">
    <source>
        <dbReference type="ARBA" id="ARBA00022679"/>
    </source>
</evidence>
<keyword evidence="14" id="KW-0863">Zinc-finger</keyword>
<dbReference type="GO" id="GO:0003723">
    <property type="term" value="F:RNA binding"/>
    <property type="evidence" value="ECO:0007669"/>
    <property type="project" value="UniProtKB-UniRule"/>
</dbReference>
<dbReference type="CDD" id="cd05402">
    <property type="entry name" value="NT_PAP_TUTase"/>
    <property type="match status" value="1"/>
</dbReference>
<keyword evidence="16" id="KW-0067">ATP-binding</keyword>
<keyword evidence="17" id="KW-0460">Magnesium</keyword>
<keyword evidence="29" id="KW-1185">Reference proteome</keyword>
<feature type="compositionally biased region" description="Acidic residues" evidence="26">
    <location>
        <begin position="464"/>
        <end position="473"/>
    </location>
</feature>